<dbReference type="PROSITE" id="PS00455">
    <property type="entry name" value="AMP_BINDING"/>
    <property type="match status" value="1"/>
</dbReference>
<evidence type="ECO:0000313" key="3">
    <source>
        <dbReference type="EMBL" id="AKH20781.1"/>
    </source>
</evidence>
<dbReference type="InterPro" id="IPR020845">
    <property type="entry name" value="AMP-binding_CS"/>
</dbReference>
<evidence type="ECO:0000259" key="2">
    <source>
        <dbReference type="Pfam" id="PF13193"/>
    </source>
</evidence>
<dbReference type="Pfam" id="PF00501">
    <property type="entry name" value="AMP-binding"/>
    <property type="match status" value="1"/>
</dbReference>
<dbReference type="GO" id="GO:0016878">
    <property type="term" value="F:acid-thiol ligase activity"/>
    <property type="evidence" value="ECO:0007669"/>
    <property type="project" value="UniProtKB-ARBA"/>
</dbReference>
<dbReference type="RefSeq" id="WP_046859711.1">
    <property type="nucleotide sequence ID" value="NZ_CP011412.1"/>
</dbReference>
<dbReference type="InterPro" id="IPR045851">
    <property type="entry name" value="AMP-bd_C_sf"/>
</dbReference>
<evidence type="ECO:0000259" key="1">
    <source>
        <dbReference type="Pfam" id="PF00501"/>
    </source>
</evidence>
<dbReference type="Proteomes" id="UP000034410">
    <property type="component" value="Chromosome"/>
</dbReference>
<dbReference type="InterPro" id="IPR042099">
    <property type="entry name" value="ANL_N_sf"/>
</dbReference>
<dbReference type="PANTHER" id="PTHR43767:SF1">
    <property type="entry name" value="NONRIBOSOMAL PEPTIDE SYNTHASE PES1 (EUROFUNG)-RELATED"/>
    <property type="match status" value="1"/>
</dbReference>
<organism evidence="3 4">
    <name type="scientific">Sedimenticola thiotaurini</name>
    <dbReference type="NCBI Taxonomy" id="1543721"/>
    <lineage>
        <taxon>Bacteria</taxon>
        <taxon>Pseudomonadati</taxon>
        <taxon>Pseudomonadota</taxon>
        <taxon>Gammaproteobacteria</taxon>
        <taxon>Chromatiales</taxon>
        <taxon>Sedimenticolaceae</taxon>
        <taxon>Sedimenticola</taxon>
    </lineage>
</organism>
<dbReference type="SUPFAM" id="SSF56801">
    <property type="entry name" value="Acetyl-CoA synthetase-like"/>
    <property type="match status" value="1"/>
</dbReference>
<proteinExistence type="predicted"/>
<reference evidence="3 4" key="1">
    <citation type="journal article" date="2015" name="Genome Announc.">
        <title>Complete Genome Sequence of Sedimenticola thiotaurini Strain SIP-G1, a Polyphosphate- and Polyhydroxyalkanoate-Accumulating Sulfur-Oxidizing Gammaproteobacterium Isolated from Salt Marsh Sediments.</title>
        <authorList>
            <person name="Flood B.E."/>
            <person name="Jones D.S."/>
            <person name="Bailey J.V."/>
        </authorList>
    </citation>
    <scope>NUCLEOTIDE SEQUENCE [LARGE SCALE GENOMIC DNA]</scope>
    <source>
        <strain evidence="3 4">SIP-G1</strain>
    </source>
</reference>
<dbReference type="KEGG" id="seds:AAY24_10965"/>
<dbReference type="OrthoDB" id="9803968at2"/>
<dbReference type="InterPro" id="IPR050237">
    <property type="entry name" value="ATP-dep_AMP-bd_enzyme"/>
</dbReference>
<keyword evidence="4" id="KW-1185">Reference proteome</keyword>
<gene>
    <name evidence="3" type="ORF">AAY24_10965</name>
</gene>
<name>A0A0F7JWB7_9GAMM</name>
<dbReference type="Pfam" id="PF13193">
    <property type="entry name" value="AMP-binding_C"/>
    <property type="match status" value="1"/>
</dbReference>
<dbReference type="InterPro" id="IPR025110">
    <property type="entry name" value="AMP-bd_C"/>
</dbReference>
<dbReference type="Gene3D" id="3.40.50.12780">
    <property type="entry name" value="N-terminal domain of ligase-like"/>
    <property type="match status" value="1"/>
</dbReference>
<feature type="domain" description="AMP-dependent synthetase/ligase" evidence="1">
    <location>
        <begin position="16"/>
        <end position="339"/>
    </location>
</feature>
<feature type="domain" description="AMP-binding enzyme C-terminal" evidence="2">
    <location>
        <begin position="390"/>
        <end position="460"/>
    </location>
</feature>
<sequence>MTLAPAPADWLLEKSQQIPRGVALTGEQTLSYEELESQTSRLAAGLTTQGVRHGQIVAVQLESAEQLARLFYGTLYLGATLLPLDPALERGRRDRLLATVGAHCLIARSPSSATGVAWIDPATPLVKAGDGVAACTPRPLAGDGIQLIIATSGTTGEPKGVQLSAANLAASVVSSGQRLELHGDDCWLACLPLFHIGGLSILLRCLAAGARVQLEEGFDPERIWRQIVQGGVTHISLVPAMLDRLLRQSAGQTPPATLRVVLIGGGPLSTTLAQWAHDAGWPLCVSYGLSETASQFATDCSPRAGLVAGRVGLPLTGYEVAIGAAGRIRVRGPAVMRGYANVAGVLGQGLTQGWFETGDLGRLDEQGRLTVIGRVDDLLVSGGKNVHPAEVEERLMQCPGVVEVGVAGRPDPVWGVILVALFNGEVTVEQLTRWSQQLPGHLRPRQFIRTGKLPRNRMGKLNRPALLALLDQ</sequence>
<accession>A0A0F7JWB7</accession>
<dbReference type="PANTHER" id="PTHR43767">
    <property type="entry name" value="LONG-CHAIN-FATTY-ACID--COA LIGASE"/>
    <property type="match status" value="1"/>
</dbReference>
<protein>
    <submittedName>
        <fullName evidence="3">Uncharacterized protein</fullName>
    </submittedName>
</protein>
<dbReference type="AlphaFoldDB" id="A0A0F7JWB7"/>
<evidence type="ECO:0000313" key="4">
    <source>
        <dbReference type="Proteomes" id="UP000034410"/>
    </source>
</evidence>
<dbReference type="Gene3D" id="3.30.300.30">
    <property type="match status" value="1"/>
</dbReference>
<dbReference type="EMBL" id="CP011412">
    <property type="protein sequence ID" value="AKH20781.1"/>
    <property type="molecule type" value="Genomic_DNA"/>
</dbReference>
<dbReference type="InterPro" id="IPR000873">
    <property type="entry name" value="AMP-dep_synth/lig_dom"/>
</dbReference>
<dbReference type="PATRIC" id="fig|1543721.4.peg.2273"/>